<dbReference type="InterPro" id="IPR058055">
    <property type="entry name" value="PA-PLA1"/>
</dbReference>
<dbReference type="RefSeq" id="XP_014153806.1">
    <property type="nucleotide sequence ID" value="XM_014298331.1"/>
</dbReference>
<dbReference type="GO" id="GO:0005737">
    <property type="term" value="C:cytoplasm"/>
    <property type="evidence" value="ECO:0007669"/>
    <property type="project" value="TreeGrafter"/>
</dbReference>
<accession>A0A0L0FT99</accession>
<dbReference type="PANTHER" id="PTHR23509:SF10">
    <property type="entry name" value="LD21067P"/>
    <property type="match status" value="1"/>
</dbReference>
<organism evidence="3 4">
    <name type="scientific">Sphaeroforma arctica JP610</name>
    <dbReference type="NCBI Taxonomy" id="667725"/>
    <lineage>
        <taxon>Eukaryota</taxon>
        <taxon>Ichthyosporea</taxon>
        <taxon>Ichthyophonida</taxon>
        <taxon>Sphaeroforma</taxon>
    </lineage>
</organism>
<dbReference type="InterPro" id="IPR004177">
    <property type="entry name" value="DDHD_dom"/>
</dbReference>
<reference evidence="3 4" key="1">
    <citation type="submission" date="2011-02" db="EMBL/GenBank/DDBJ databases">
        <title>The Genome Sequence of Sphaeroforma arctica JP610.</title>
        <authorList>
            <consortium name="The Broad Institute Genome Sequencing Platform"/>
            <person name="Russ C."/>
            <person name="Cuomo C."/>
            <person name="Young S.K."/>
            <person name="Zeng Q."/>
            <person name="Gargeya S."/>
            <person name="Alvarado L."/>
            <person name="Berlin A."/>
            <person name="Chapman S.B."/>
            <person name="Chen Z."/>
            <person name="Freedman E."/>
            <person name="Gellesch M."/>
            <person name="Goldberg J."/>
            <person name="Griggs A."/>
            <person name="Gujja S."/>
            <person name="Heilman E."/>
            <person name="Heiman D."/>
            <person name="Howarth C."/>
            <person name="Mehta T."/>
            <person name="Neiman D."/>
            <person name="Pearson M."/>
            <person name="Roberts A."/>
            <person name="Saif S."/>
            <person name="Shea T."/>
            <person name="Shenoy N."/>
            <person name="Sisk P."/>
            <person name="Stolte C."/>
            <person name="Sykes S."/>
            <person name="White J."/>
            <person name="Yandava C."/>
            <person name="Burger G."/>
            <person name="Gray M.W."/>
            <person name="Holland P.W.H."/>
            <person name="King N."/>
            <person name="Lang F.B.F."/>
            <person name="Roger A.J."/>
            <person name="Ruiz-Trillo I."/>
            <person name="Haas B."/>
            <person name="Nusbaum C."/>
            <person name="Birren B."/>
        </authorList>
    </citation>
    <scope>NUCLEOTIDE SEQUENCE [LARGE SCALE GENOMIC DNA]</scope>
    <source>
        <strain evidence="3 4">JP610</strain>
    </source>
</reference>
<proteinExistence type="predicted"/>
<dbReference type="Proteomes" id="UP000054560">
    <property type="component" value="Unassembled WGS sequence"/>
</dbReference>
<feature type="region of interest" description="Disordered" evidence="1">
    <location>
        <begin position="144"/>
        <end position="178"/>
    </location>
</feature>
<dbReference type="OrthoDB" id="69269at2759"/>
<evidence type="ECO:0000313" key="3">
    <source>
        <dbReference type="EMBL" id="KNC79904.1"/>
    </source>
</evidence>
<dbReference type="STRING" id="667725.A0A0L0FT99"/>
<evidence type="ECO:0000259" key="2">
    <source>
        <dbReference type="PROSITE" id="PS51043"/>
    </source>
</evidence>
<dbReference type="EMBL" id="KQ242227">
    <property type="protein sequence ID" value="KNC79904.1"/>
    <property type="molecule type" value="Genomic_DNA"/>
</dbReference>
<feature type="domain" description="DDHD" evidence="2">
    <location>
        <begin position="44"/>
        <end position="243"/>
    </location>
</feature>
<evidence type="ECO:0000313" key="4">
    <source>
        <dbReference type="Proteomes" id="UP000054560"/>
    </source>
</evidence>
<dbReference type="Pfam" id="PF02862">
    <property type="entry name" value="DDHD"/>
    <property type="match status" value="2"/>
</dbReference>
<dbReference type="AlphaFoldDB" id="A0A0L0FT99"/>
<dbReference type="PANTHER" id="PTHR23509">
    <property type="entry name" value="PA-PL1 PHOSPHOLIPASE FAMILY"/>
    <property type="match status" value="1"/>
</dbReference>
<dbReference type="eggNOG" id="KOG2308">
    <property type="taxonomic scope" value="Eukaryota"/>
</dbReference>
<gene>
    <name evidence="3" type="ORF">SARC_07723</name>
</gene>
<keyword evidence="4" id="KW-1185">Reference proteome</keyword>
<sequence>MPSLSALSPNGVNPVISAIPAPEKAVTDSSAIGIGQPQVSYRKLDFQPAALFALGSPIGMFLTVRGVEPLGPDFKLPTCDEFYNIFHPYDPVAFRIEPLLDANMANVQPCEIQSHTGRKKLHVELKNLGTSIFSTVKSSWSSWGSWGGAGQSQDPAPEKSQPSGSNPSRKKLDNKVMKNEPDPYYEGWTGSKAPAINKGQRVDYALQCGLLESMNEYMFAITSHLVYWENLDTAALLLKDAKEARQR</sequence>
<protein>
    <recommendedName>
        <fullName evidence="2">DDHD domain-containing protein</fullName>
    </recommendedName>
</protein>
<dbReference type="GO" id="GO:0004620">
    <property type="term" value="F:phospholipase activity"/>
    <property type="evidence" value="ECO:0007669"/>
    <property type="project" value="TreeGrafter"/>
</dbReference>
<evidence type="ECO:0000256" key="1">
    <source>
        <dbReference type="SAM" id="MobiDB-lite"/>
    </source>
</evidence>
<dbReference type="SMART" id="SM01127">
    <property type="entry name" value="DDHD"/>
    <property type="match status" value="1"/>
</dbReference>
<name>A0A0L0FT99_9EUKA</name>
<dbReference type="GO" id="GO:0046872">
    <property type="term" value="F:metal ion binding"/>
    <property type="evidence" value="ECO:0007669"/>
    <property type="project" value="InterPro"/>
</dbReference>
<dbReference type="PROSITE" id="PS51043">
    <property type="entry name" value="DDHD"/>
    <property type="match status" value="1"/>
</dbReference>
<dbReference type="GeneID" id="25908227"/>